<gene>
    <name evidence="2" type="ORF">GCM10011320_09310</name>
</gene>
<feature type="domain" description="Polymerase beta nucleotidyltransferase" evidence="1">
    <location>
        <begin position="22"/>
        <end position="54"/>
    </location>
</feature>
<dbReference type="SUPFAM" id="SSF81301">
    <property type="entry name" value="Nucleotidyltransferase"/>
    <property type="match status" value="1"/>
</dbReference>
<dbReference type="Proteomes" id="UP000661507">
    <property type="component" value="Unassembled WGS sequence"/>
</dbReference>
<proteinExistence type="predicted"/>
<reference evidence="2" key="1">
    <citation type="journal article" date="2014" name="Int. J. Syst. Evol. Microbiol.">
        <title>Complete genome sequence of Corynebacterium casei LMG S-19264T (=DSM 44701T), isolated from a smear-ripened cheese.</title>
        <authorList>
            <consortium name="US DOE Joint Genome Institute (JGI-PGF)"/>
            <person name="Walter F."/>
            <person name="Albersmeier A."/>
            <person name="Kalinowski J."/>
            <person name="Ruckert C."/>
        </authorList>
    </citation>
    <scope>NUCLEOTIDE SEQUENCE</scope>
    <source>
        <strain evidence="2">CGMCC 1.3617</strain>
    </source>
</reference>
<organism evidence="2 3">
    <name type="scientific">Neoroseomonas lacus</name>
    <dbReference type="NCBI Taxonomy" id="287609"/>
    <lineage>
        <taxon>Bacteria</taxon>
        <taxon>Pseudomonadati</taxon>
        <taxon>Pseudomonadota</taxon>
        <taxon>Alphaproteobacteria</taxon>
        <taxon>Acetobacterales</taxon>
        <taxon>Acetobacteraceae</taxon>
        <taxon>Neoroseomonas</taxon>
    </lineage>
</organism>
<reference evidence="2" key="2">
    <citation type="submission" date="2020-09" db="EMBL/GenBank/DDBJ databases">
        <authorList>
            <person name="Sun Q."/>
            <person name="Zhou Y."/>
        </authorList>
    </citation>
    <scope>NUCLEOTIDE SEQUENCE</scope>
    <source>
        <strain evidence="2">CGMCC 1.3617</strain>
    </source>
</reference>
<dbReference type="RefSeq" id="WP_188965761.1">
    <property type="nucleotide sequence ID" value="NZ_BMKW01000002.1"/>
</dbReference>
<accession>A0A917NKH1</accession>
<evidence type="ECO:0000313" key="2">
    <source>
        <dbReference type="EMBL" id="GGJ04563.1"/>
    </source>
</evidence>
<comment type="caution">
    <text evidence="2">The sequence shown here is derived from an EMBL/GenBank/DDBJ whole genome shotgun (WGS) entry which is preliminary data.</text>
</comment>
<sequence length="126" mass="14316">MLPDPPIEAILSAEADWARLEPLIRFVWLFGSRARGDHRPDSDIDLAVSHDIDPEFLRQVRGDVAWAQALTWSGCHKRGVATLASAFRVPVHVEVIGRDDQRVRPAVLRDGLLLYWRGRLLLTQCR</sequence>
<protein>
    <recommendedName>
        <fullName evidence="1">Polymerase beta nucleotidyltransferase domain-containing protein</fullName>
    </recommendedName>
</protein>
<dbReference type="EMBL" id="BMKW01000002">
    <property type="protein sequence ID" value="GGJ04563.1"/>
    <property type="molecule type" value="Genomic_DNA"/>
</dbReference>
<evidence type="ECO:0000313" key="3">
    <source>
        <dbReference type="Proteomes" id="UP000661507"/>
    </source>
</evidence>
<dbReference type="CDD" id="cd05403">
    <property type="entry name" value="NT_KNTase_like"/>
    <property type="match status" value="1"/>
</dbReference>
<dbReference type="InterPro" id="IPR043519">
    <property type="entry name" value="NT_sf"/>
</dbReference>
<keyword evidence="3" id="KW-1185">Reference proteome</keyword>
<dbReference type="InterPro" id="IPR041633">
    <property type="entry name" value="Polbeta"/>
</dbReference>
<dbReference type="Pfam" id="PF18765">
    <property type="entry name" value="Polbeta"/>
    <property type="match status" value="1"/>
</dbReference>
<dbReference type="AlphaFoldDB" id="A0A917NKH1"/>
<name>A0A917NKH1_9PROT</name>
<dbReference type="Gene3D" id="3.30.460.10">
    <property type="entry name" value="Beta Polymerase, domain 2"/>
    <property type="match status" value="1"/>
</dbReference>
<evidence type="ECO:0000259" key="1">
    <source>
        <dbReference type="Pfam" id="PF18765"/>
    </source>
</evidence>